<dbReference type="SUPFAM" id="SSF103473">
    <property type="entry name" value="MFS general substrate transporter"/>
    <property type="match status" value="1"/>
</dbReference>
<feature type="transmembrane region" description="Helical" evidence="2">
    <location>
        <begin position="427"/>
        <end position="449"/>
    </location>
</feature>
<feature type="transmembrane region" description="Helical" evidence="2">
    <location>
        <begin position="395"/>
        <end position="415"/>
    </location>
</feature>
<dbReference type="InterPro" id="IPR039672">
    <property type="entry name" value="MFS_2"/>
</dbReference>
<evidence type="ECO:0000256" key="2">
    <source>
        <dbReference type="SAM" id="Phobius"/>
    </source>
</evidence>
<dbReference type="Proteomes" id="UP001596303">
    <property type="component" value="Unassembled WGS sequence"/>
</dbReference>
<reference evidence="4" key="1">
    <citation type="journal article" date="2019" name="Int. J. Syst. Evol. Microbiol.">
        <title>The Global Catalogue of Microorganisms (GCM) 10K type strain sequencing project: providing services to taxonomists for standard genome sequencing and annotation.</title>
        <authorList>
            <consortium name="The Broad Institute Genomics Platform"/>
            <consortium name="The Broad Institute Genome Sequencing Center for Infectious Disease"/>
            <person name="Wu L."/>
            <person name="Ma J."/>
        </authorList>
    </citation>
    <scope>NUCLEOTIDE SEQUENCE [LARGE SCALE GENOMIC DNA]</scope>
    <source>
        <strain evidence="4">CGMCC-1.15741</strain>
    </source>
</reference>
<feature type="transmembrane region" description="Helical" evidence="2">
    <location>
        <begin position="159"/>
        <end position="180"/>
    </location>
</feature>
<keyword evidence="4" id="KW-1185">Reference proteome</keyword>
<keyword evidence="2" id="KW-0812">Transmembrane</keyword>
<feature type="transmembrane region" description="Helical" evidence="2">
    <location>
        <begin position="186"/>
        <end position="208"/>
    </location>
</feature>
<evidence type="ECO:0000313" key="4">
    <source>
        <dbReference type="Proteomes" id="UP001596303"/>
    </source>
</evidence>
<comment type="caution">
    <text evidence="3">The sequence shown here is derived from an EMBL/GenBank/DDBJ whole genome shotgun (WGS) entry which is preliminary data.</text>
</comment>
<protein>
    <submittedName>
        <fullName evidence="3">MFS transporter</fullName>
    </submittedName>
</protein>
<dbReference type="Gene3D" id="1.20.1250.20">
    <property type="entry name" value="MFS general substrate transporter like domains"/>
    <property type="match status" value="1"/>
</dbReference>
<feature type="transmembrane region" description="Helical" evidence="2">
    <location>
        <begin position="272"/>
        <end position="291"/>
    </location>
</feature>
<dbReference type="RefSeq" id="WP_377378524.1">
    <property type="nucleotide sequence ID" value="NZ_JBHSSW010000012.1"/>
</dbReference>
<keyword evidence="2" id="KW-0472">Membrane</keyword>
<keyword evidence="2" id="KW-1133">Transmembrane helix</keyword>
<feature type="transmembrane region" description="Helical" evidence="2">
    <location>
        <begin position="40"/>
        <end position="64"/>
    </location>
</feature>
<organism evidence="3 4">
    <name type="scientific">Ponticaulis profundi</name>
    <dbReference type="NCBI Taxonomy" id="2665222"/>
    <lineage>
        <taxon>Bacteria</taxon>
        <taxon>Pseudomonadati</taxon>
        <taxon>Pseudomonadota</taxon>
        <taxon>Alphaproteobacteria</taxon>
        <taxon>Hyphomonadales</taxon>
        <taxon>Hyphomonadaceae</taxon>
        <taxon>Ponticaulis</taxon>
    </lineage>
</organism>
<proteinExistence type="inferred from homology"/>
<feature type="transmembrane region" description="Helical" evidence="2">
    <location>
        <begin position="85"/>
        <end position="105"/>
    </location>
</feature>
<dbReference type="PANTHER" id="PTHR11328:SF24">
    <property type="entry name" value="MAJOR FACILITATOR SUPERFAMILY (MFS) PROFILE DOMAIN-CONTAINING PROTEIN"/>
    <property type="match status" value="1"/>
</dbReference>
<dbReference type="InterPro" id="IPR036259">
    <property type="entry name" value="MFS_trans_sf"/>
</dbReference>
<dbReference type="EMBL" id="JBHSSW010000012">
    <property type="protein sequence ID" value="MFC6198370.1"/>
    <property type="molecule type" value="Genomic_DNA"/>
</dbReference>
<evidence type="ECO:0000256" key="1">
    <source>
        <dbReference type="ARBA" id="ARBA00009617"/>
    </source>
</evidence>
<comment type="similarity">
    <text evidence="1">Belongs to the sodium:galactoside symporter (TC 2.A.2) family.</text>
</comment>
<name>A0ABW1S9W0_9PROT</name>
<evidence type="ECO:0000313" key="3">
    <source>
        <dbReference type="EMBL" id="MFC6198370.1"/>
    </source>
</evidence>
<feature type="transmembrane region" description="Helical" evidence="2">
    <location>
        <begin position="341"/>
        <end position="366"/>
    </location>
</feature>
<sequence length="466" mass="49495">MNTYDEAKNETLTAGAMVRYGIGQTGAQIFRDTPAALLPVFMTTMLGIPAWIAGLVILIPKLWVICCDPLMGAWSDRAAPHVGRTPFLVTGALATALGFLILFSFTDFPSVTIAALWMGVMFALSMTAFSAFSVPYLAVAAELTPDTHERTKLLVFRMIFLTFGVILGVGLAQPMVFWFGGGAAGWFKMALVFTAICGGTMLASALLLRPLLKGTHANDAEIPTFRSQLAAAAQNKPFRILLGVHMLQNIGQSVGYTVIAFVFIYLAENIALLPSFVLAMSIIGLSAQPLWPGLSRKLGKQGLFAILTLGWCLVTISWLFIDLGENISMTLPLLGQITGKDFLILVRGALIGVTNSGFVLLITSLFTDTVHVGPRSGKAAVEGGYAGVWSAVEKLAFALGPMVAGIVLSVAGFQSSKTGVVAQTDGALLGITIAYSLVPISFFLLSLTLMPAFNRAMKQAEGPVTS</sequence>
<dbReference type="PANTHER" id="PTHR11328">
    <property type="entry name" value="MAJOR FACILITATOR SUPERFAMILY DOMAIN-CONTAINING PROTEIN"/>
    <property type="match status" value="1"/>
</dbReference>
<accession>A0ABW1S9W0</accession>
<feature type="transmembrane region" description="Helical" evidence="2">
    <location>
        <begin position="111"/>
        <end position="138"/>
    </location>
</feature>
<feature type="transmembrane region" description="Helical" evidence="2">
    <location>
        <begin position="246"/>
        <end position="266"/>
    </location>
</feature>
<dbReference type="Pfam" id="PF13347">
    <property type="entry name" value="MFS_2"/>
    <property type="match status" value="1"/>
</dbReference>
<feature type="transmembrane region" description="Helical" evidence="2">
    <location>
        <begin position="303"/>
        <end position="321"/>
    </location>
</feature>
<gene>
    <name evidence="3" type="ORF">ACFQDM_09780</name>
</gene>